<evidence type="ECO:0000313" key="2">
    <source>
        <dbReference type="EMBL" id="GAA4791977.1"/>
    </source>
</evidence>
<sequence length="286" mass="31672">MLTGCSTQPENFSELPTQKPKPEHISQLSSWIYPPAEAEEARRGFVERCVKQAGGSYKEAVLHHDLEDTVYTGRTTEELKETGYGPEPADKSQQIADFDQKGLDAYIGTDKTQQFQVTFMDYTSGDISADGCLAQSYEYIYGSAENGIKVALLAPQFGQAISEELHADQTYIDLQNAWKTCMNDAGITSLESTDQAVYQSSLVDAETAEKMLKSDISCREGNNFDGAVTELKHSYYESMYKRLKQFSNDIEETHQFALERVNADKAEPKDTSSVTVPTTSPSPSAS</sequence>
<organism evidence="2 3">
    <name type="scientific">Rothia endophytica</name>
    <dbReference type="NCBI Taxonomy" id="1324766"/>
    <lineage>
        <taxon>Bacteria</taxon>
        <taxon>Bacillati</taxon>
        <taxon>Actinomycetota</taxon>
        <taxon>Actinomycetes</taxon>
        <taxon>Micrococcales</taxon>
        <taxon>Micrococcaceae</taxon>
        <taxon>Rothia</taxon>
    </lineage>
</organism>
<proteinExistence type="predicted"/>
<evidence type="ECO:0000256" key="1">
    <source>
        <dbReference type="SAM" id="MobiDB-lite"/>
    </source>
</evidence>
<keyword evidence="3" id="KW-1185">Reference proteome</keyword>
<feature type="region of interest" description="Disordered" evidence="1">
    <location>
        <begin position="1"/>
        <end position="26"/>
    </location>
</feature>
<reference evidence="3" key="1">
    <citation type="journal article" date="2019" name="Int. J. Syst. Evol. Microbiol.">
        <title>The Global Catalogue of Microorganisms (GCM) 10K type strain sequencing project: providing services to taxonomists for standard genome sequencing and annotation.</title>
        <authorList>
            <consortium name="The Broad Institute Genomics Platform"/>
            <consortium name="The Broad Institute Genome Sequencing Center for Infectious Disease"/>
            <person name="Wu L."/>
            <person name="Ma J."/>
        </authorList>
    </citation>
    <scope>NUCLEOTIDE SEQUENCE [LARGE SCALE GENOMIC DNA]</scope>
    <source>
        <strain evidence="3">JCM 18541</strain>
    </source>
</reference>
<feature type="compositionally biased region" description="Low complexity" evidence="1">
    <location>
        <begin position="271"/>
        <end position="286"/>
    </location>
</feature>
<feature type="region of interest" description="Disordered" evidence="1">
    <location>
        <begin position="260"/>
        <end position="286"/>
    </location>
</feature>
<protein>
    <submittedName>
        <fullName evidence="2">Uncharacterized protein</fullName>
    </submittedName>
</protein>
<evidence type="ECO:0000313" key="3">
    <source>
        <dbReference type="Proteomes" id="UP001500187"/>
    </source>
</evidence>
<dbReference type="Proteomes" id="UP001500187">
    <property type="component" value="Unassembled WGS sequence"/>
</dbReference>
<gene>
    <name evidence="2" type="ORF">GCM10023352_07880</name>
</gene>
<comment type="caution">
    <text evidence="2">The sequence shown here is derived from an EMBL/GenBank/DDBJ whole genome shotgun (WGS) entry which is preliminary data.</text>
</comment>
<name>A0ABP9B810_9MICC</name>
<accession>A0ABP9B810</accession>
<dbReference type="EMBL" id="BAABKP010000001">
    <property type="protein sequence ID" value="GAA4791977.1"/>
    <property type="molecule type" value="Genomic_DNA"/>
</dbReference>
<feature type="compositionally biased region" description="Basic and acidic residues" evidence="1">
    <location>
        <begin position="261"/>
        <end position="270"/>
    </location>
</feature>
<feature type="compositionally biased region" description="Polar residues" evidence="1">
    <location>
        <begin position="1"/>
        <end position="16"/>
    </location>
</feature>